<reference evidence="1" key="1">
    <citation type="submission" date="2022-07" db="EMBL/GenBank/DDBJ databases">
        <title>Phylogenomic reconstructions and comparative analyses of Kickxellomycotina fungi.</title>
        <authorList>
            <person name="Reynolds N.K."/>
            <person name="Stajich J.E."/>
            <person name="Barry K."/>
            <person name="Grigoriev I.V."/>
            <person name="Crous P."/>
            <person name="Smith M.E."/>
        </authorList>
    </citation>
    <scope>NUCLEOTIDE SEQUENCE</scope>
    <source>
        <strain evidence="1">BCRC 34191</strain>
    </source>
</reference>
<evidence type="ECO:0000313" key="1">
    <source>
        <dbReference type="EMBL" id="KAJ2768446.1"/>
    </source>
</evidence>
<proteinExistence type="predicted"/>
<dbReference type="EMBL" id="JANBUK010003217">
    <property type="protein sequence ID" value="KAJ2768446.1"/>
    <property type="molecule type" value="Genomic_DNA"/>
</dbReference>
<protein>
    <submittedName>
        <fullName evidence="1">Uncharacterized protein</fullName>
    </submittedName>
</protein>
<keyword evidence="2" id="KW-1185">Reference proteome</keyword>
<accession>A0ACC1JW02</accession>
<evidence type="ECO:0000313" key="2">
    <source>
        <dbReference type="Proteomes" id="UP001140066"/>
    </source>
</evidence>
<feature type="non-terminal residue" evidence="1">
    <location>
        <position position="92"/>
    </location>
</feature>
<gene>
    <name evidence="1" type="ORF">GGI18_005594</name>
</gene>
<organism evidence="1 2">
    <name type="scientific">Coemansia linderi</name>
    <dbReference type="NCBI Taxonomy" id="2663919"/>
    <lineage>
        <taxon>Eukaryota</taxon>
        <taxon>Fungi</taxon>
        <taxon>Fungi incertae sedis</taxon>
        <taxon>Zoopagomycota</taxon>
        <taxon>Kickxellomycotina</taxon>
        <taxon>Kickxellomycetes</taxon>
        <taxon>Kickxellales</taxon>
        <taxon>Kickxellaceae</taxon>
        <taxon>Coemansia</taxon>
    </lineage>
</organism>
<sequence length="92" mass="10440">MSDLLAQRKDFKKRVATQPVLAQRRANTPSTAMSSRVLPKQSATLSQIERAHEEASVLTRVHQIITFLKQSQRPCTADEIRLHISEFRDDGP</sequence>
<dbReference type="Proteomes" id="UP001140066">
    <property type="component" value="Unassembled WGS sequence"/>
</dbReference>
<comment type="caution">
    <text evidence="1">The sequence shown here is derived from an EMBL/GenBank/DDBJ whole genome shotgun (WGS) entry which is preliminary data.</text>
</comment>
<name>A0ACC1JW02_9FUNG</name>